<dbReference type="AlphaFoldDB" id="A0A5E7AYY4"/>
<organism evidence="2 3">
    <name type="scientific">Pseudomonas fluorescens</name>
    <dbReference type="NCBI Taxonomy" id="294"/>
    <lineage>
        <taxon>Bacteria</taxon>
        <taxon>Pseudomonadati</taxon>
        <taxon>Pseudomonadota</taxon>
        <taxon>Gammaproteobacteria</taxon>
        <taxon>Pseudomonadales</taxon>
        <taxon>Pseudomonadaceae</taxon>
        <taxon>Pseudomonas</taxon>
    </lineage>
</organism>
<dbReference type="OrthoDB" id="7032876at2"/>
<sequence length="255" mass="27943">MSDWLLALARRALQPPAIRPRIGSRFENDAIVPRDVEPAPQSQSQLASTRELPTATAAIPVAAQPRPELSTPMQLPVTPVLHRVASLLQPTPPLATVPPPMPGPPQTVLSSVFEAPKEAGLPQIPLPSPPVVDTTQEQSALRLETRLIERSHSEQRIERHELSRELIERRVERLREQAPSATPASQSLHARQEPHPAQVDGQAAAPRVEITIGRIEILAHEAAPVTRREEPPRRLPAKSLDDYLSERNSGAGPRS</sequence>
<proteinExistence type="predicted"/>
<feature type="region of interest" description="Disordered" evidence="1">
    <location>
        <begin position="219"/>
        <end position="255"/>
    </location>
</feature>
<name>A0A5E7AYY4_PSEFL</name>
<evidence type="ECO:0000256" key="1">
    <source>
        <dbReference type="SAM" id="MobiDB-lite"/>
    </source>
</evidence>
<accession>A0A5E7AYY4</accession>
<evidence type="ECO:0000313" key="2">
    <source>
        <dbReference type="EMBL" id="VVN83510.1"/>
    </source>
</evidence>
<reference evidence="2 3" key="1">
    <citation type="submission" date="2019-09" db="EMBL/GenBank/DDBJ databases">
        <authorList>
            <person name="Chandra G."/>
            <person name="Truman W A."/>
        </authorList>
    </citation>
    <scope>NUCLEOTIDE SEQUENCE [LARGE SCALE GENOMIC DNA]</scope>
    <source>
        <strain evidence="2">PS723</strain>
    </source>
</reference>
<dbReference type="Proteomes" id="UP000379480">
    <property type="component" value="Unassembled WGS sequence"/>
</dbReference>
<feature type="region of interest" description="Disordered" evidence="1">
    <location>
        <begin position="175"/>
        <end position="205"/>
    </location>
</feature>
<protein>
    <submittedName>
        <fullName evidence="2">Uncharacterized protein</fullName>
    </submittedName>
</protein>
<feature type="compositionally biased region" description="Basic and acidic residues" evidence="1">
    <location>
        <begin position="226"/>
        <end position="245"/>
    </location>
</feature>
<evidence type="ECO:0000313" key="3">
    <source>
        <dbReference type="Proteomes" id="UP000379480"/>
    </source>
</evidence>
<feature type="compositionally biased region" description="Polar residues" evidence="1">
    <location>
        <begin position="179"/>
        <end position="189"/>
    </location>
</feature>
<dbReference type="RefSeq" id="WP_150802840.1">
    <property type="nucleotide sequence ID" value="NZ_CABVHY010000005.1"/>
</dbReference>
<gene>
    <name evidence="2" type="ORF">PS723_01282</name>
</gene>
<dbReference type="EMBL" id="CABVHY010000005">
    <property type="protein sequence ID" value="VVN83510.1"/>
    <property type="molecule type" value="Genomic_DNA"/>
</dbReference>